<dbReference type="AlphaFoldDB" id="A0A5A7MSN6"/>
<evidence type="ECO:0000313" key="1">
    <source>
        <dbReference type="EMBL" id="GEQ99052.1"/>
    </source>
</evidence>
<accession>A0A5A7MXR2</accession>
<proteinExistence type="predicted"/>
<evidence type="ECO:0008006" key="5">
    <source>
        <dbReference type="Google" id="ProtNLM"/>
    </source>
</evidence>
<name>A0A5A7MSN6_9PROT</name>
<evidence type="ECO:0000313" key="2">
    <source>
        <dbReference type="EMBL" id="GER00762.1"/>
    </source>
</evidence>
<dbReference type="InterPro" id="IPR021473">
    <property type="entry name" value="DUF3126"/>
</dbReference>
<evidence type="ECO:0000313" key="3">
    <source>
        <dbReference type="Proteomes" id="UP000322084"/>
    </source>
</evidence>
<sequence>MTPTEIARVQKYLRETFDNNRINLKRRSKNTDSVEVLLEEEFIGVIYKDDEEGEVSYAFNMAILDMDLPELD</sequence>
<comment type="caution">
    <text evidence="1">The sequence shown here is derived from an EMBL/GenBank/DDBJ whole genome shotgun (WGS) entry which is preliminary data.</text>
</comment>
<protein>
    <recommendedName>
        <fullName evidence="5">DUF3126 domain-containing protein</fullName>
    </recommendedName>
</protein>
<keyword evidence="4" id="KW-1185">Reference proteome</keyword>
<gene>
    <name evidence="1" type="ORF">JCM17844_26890</name>
    <name evidence="2" type="ORF">JCM17845_13850</name>
</gene>
<dbReference type="Proteomes" id="UP000322084">
    <property type="component" value="Unassembled WGS sequence"/>
</dbReference>
<reference evidence="3 4" key="1">
    <citation type="submission" date="2019-09" db="EMBL/GenBank/DDBJ databases">
        <title>NBRP : Genome information of microbial organism related human and environment.</title>
        <authorList>
            <person name="Hattori M."/>
            <person name="Oshima K."/>
            <person name="Inaba H."/>
            <person name="Suda W."/>
            <person name="Sakamoto M."/>
            <person name="Iino T."/>
            <person name="Kitahara M."/>
            <person name="Oshida Y."/>
            <person name="Iida T."/>
            <person name="Kudo T."/>
            <person name="Itoh T."/>
            <person name="Ohkuma M."/>
        </authorList>
    </citation>
    <scope>NUCLEOTIDE SEQUENCE [LARGE SCALE GENOMIC DNA]</scope>
    <source>
        <strain evidence="1 3">Hi-2</strain>
        <strain evidence="2 4">Mie-1</strain>
    </source>
</reference>
<dbReference type="EMBL" id="BKCM01000006">
    <property type="protein sequence ID" value="GER00762.1"/>
    <property type="molecule type" value="Genomic_DNA"/>
</dbReference>
<accession>A0A5A7MSN6</accession>
<dbReference type="RefSeq" id="WP_150001226.1">
    <property type="nucleotide sequence ID" value="NZ_BKCL01000012.1"/>
</dbReference>
<dbReference type="Proteomes" id="UP000325187">
    <property type="component" value="Unassembled WGS sequence"/>
</dbReference>
<dbReference type="EMBL" id="BKCL01000012">
    <property type="protein sequence ID" value="GEQ99052.1"/>
    <property type="molecule type" value="Genomic_DNA"/>
</dbReference>
<dbReference type="Pfam" id="PF11324">
    <property type="entry name" value="DUF3126"/>
    <property type="match status" value="1"/>
</dbReference>
<evidence type="ECO:0000313" key="4">
    <source>
        <dbReference type="Proteomes" id="UP000325187"/>
    </source>
</evidence>
<organism evidence="1 3">
    <name type="scientific">Iodidimonas gelatinilytica</name>
    <dbReference type="NCBI Taxonomy" id="1236966"/>
    <lineage>
        <taxon>Bacteria</taxon>
        <taxon>Pseudomonadati</taxon>
        <taxon>Pseudomonadota</taxon>
        <taxon>Alphaproteobacteria</taxon>
        <taxon>Iodidimonadales</taxon>
        <taxon>Iodidimonadaceae</taxon>
        <taxon>Iodidimonas</taxon>
    </lineage>
</organism>